<dbReference type="AlphaFoldDB" id="A0AAX4JDB2"/>
<comment type="catalytic activity">
    <reaction evidence="5">
        <text>glycyl-tRNA(Ala) + H2O = tRNA(Ala) + glycine + H(+)</text>
        <dbReference type="Rhea" id="RHEA:53744"/>
        <dbReference type="Rhea" id="RHEA-COMP:9657"/>
        <dbReference type="Rhea" id="RHEA-COMP:13640"/>
        <dbReference type="ChEBI" id="CHEBI:15377"/>
        <dbReference type="ChEBI" id="CHEBI:15378"/>
        <dbReference type="ChEBI" id="CHEBI:57305"/>
        <dbReference type="ChEBI" id="CHEBI:78442"/>
        <dbReference type="ChEBI" id="CHEBI:78522"/>
        <dbReference type="EC" id="3.1.1.96"/>
    </reaction>
</comment>
<evidence type="ECO:0000313" key="8">
    <source>
        <dbReference type="Proteomes" id="UP001334084"/>
    </source>
</evidence>
<evidence type="ECO:0000256" key="4">
    <source>
        <dbReference type="ARBA" id="ARBA00032747"/>
    </source>
</evidence>
<evidence type="ECO:0000256" key="2">
    <source>
        <dbReference type="ARBA" id="ARBA00013056"/>
    </source>
</evidence>
<proteinExistence type="inferred from homology"/>
<gene>
    <name evidence="7" type="ORF">VNE69_07025</name>
</gene>
<comment type="similarity">
    <text evidence="1">Belongs to the DTD family.</text>
</comment>
<dbReference type="RefSeq" id="XP_065330101.1">
    <property type="nucleotide sequence ID" value="XM_065474029.1"/>
</dbReference>
<dbReference type="PANTHER" id="PTHR10472:SF5">
    <property type="entry name" value="D-AMINOACYL-TRNA DEACYLASE 1"/>
    <property type="match status" value="1"/>
</dbReference>
<protein>
    <recommendedName>
        <fullName evidence="3">D-aminoacyl-tRNA deacylase</fullName>
        <ecNumber evidence="2">3.1.1.96</ecNumber>
    </recommendedName>
    <alternativeName>
        <fullName evidence="4">Gly-tRNA(Ala) deacylase</fullName>
    </alternativeName>
</protein>
<accession>A0AAX4JDB2</accession>
<dbReference type="GO" id="GO:0051500">
    <property type="term" value="F:D-tyrosyl-tRNA(Tyr) deacylase activity"/>
    <property type="evidence" value="ECO:0007669"/>
    <property type="project" value="TreeGrafter"/>
</dbReference>
<evidence type="ECO:0000256" key="5">
    <source>
        <dbReference type="ARBA" id="ARBA00047676"/>
    </source>
</evidence>
<dbReference type="Proteomes" id="UP001334084">
    <property type="component" value="Chromosome 7"/>
</dbReference>
<evidence type="ECO:0000256" key="3">
    <source>
        <dbReference type="ARBA" id="ARBA00020007"/>
    </source>
</evidence>
<dbReference type="EC" id="3.1.1.96" evidence="2"/>
<dbReference type="SUPFAM" id="SSF69500">
    <property type="entry name" value="DTD-like"/>
    <property type="match status" value="1"/>
</dbReference>
<evidence type="ECO:0000313" key="7">
    <source>
        <dbReference type="EMBL" id="WUR03956.1"/>
    </source>
</evidence>
<evidence type="ECO:0000256" key="1">
    <source>
        <dbReference type="ARBA" id="ARBA00009673"/>
    </source>
</evidence>
<reference evidence="7" key="1">
    <citation type="journal article" date="2024" name="BMC Genomics">
        <title>Functional annotation of a divergent genome using sequence and structure-based similarity.</title>
        <authorList>
            <person name="Svedberg D."/>
            <person name="Winiger R.R."/>
            <person name="Berg A."/>
            <person name="Sharma H."/>
            <person name="Tellgren-Roth C."/>
            <person name="Debrunner-Vossbrinck B.A."/>
            <person name="Vossbrinck C.R."/>
            <person name="Barandun J."/>
        </authorList>
    </citation>
    <scope>NUCLEOTIDE SEQUENCE</scope>
    <source>
        <strain evidence="7">Illinois isolate</strain>
    </source>
</reference>
<dbReference type="InterPro" id="IPR003732">
    <property type="entry name" value="Daa-tRNA_deacyls_DTD"/>
</dbReference>
<dbReference type="EMBL" id="CP142732">
    <property type="protein sequence ID" value="WUR03956.1"/>
    <property type="molecule type" value="Genomic_DNA"/>
</dbReference>
<keyword evidence="8" id="KW-1185">Reference proteome</keyword>
<organism evidence="7 8">
    <name type="scientific">Vairimorpha necatrix</name>
    <dbReference type="NCBI Taxonomy" id="6039"/>
    <lineage>
        <taxon>Eukaryota</taxon>
        <taxon>Fungi</taxon>
        <taxon>Fungi incertae sedis</taxon>
        <taxon>Microsporidia</taxon>
        <taxon>Nosematidae</taxon>
        <taxon>Vairimorpha</taxon>
    </lineage>
</organism>
<sequence>MRLVIQKVKSGEVLYKEISHCKINEGHIFYIGIENNDGLSQIEECTNWMINFITQSGQDALLLSQFTLFAKFKGVKPSYHRAKYGPEAKDIFYGLVDNIKKHTSNNIGTGIFGQCLDIIYTSDDLTTIYKDFNE</sequence>
<dbReference type="GO" id="GO:0005737">
    <property type="term" value="C:cytoplasm"/>
    <property type="evidence" value="ECO:0007669"/>
    <property type="project" value="InterPro"/>
</dbReference>
<dbReference type="KEGG" id="vnx:VNE69_07025"/>
<dbReference type="InterPro" id="IPR023509">
    <property type="entry name" value="DTD-like_sf"/>
</dbReference>
<dbReference type="Pfam" id="PF02580">
    <property type="entry name" value="Tyr_Deacylase"/>
    <property type="match status" value="1"/>
</dbReference>
<dbReference type="PANTHER" id="PTHR10472">
    <property type="entry name" value="D-TYROSYL-TRNA TYR DEACYLASE"/>
    <property type="match status" value="1"/>
</dbReference>
<evidence type="ECO:0000256" key="6">
    <source>
        <dbReference type="ARBA" id="ARBA00048018"/>
    </source>
</evidence>
<dbReference type="GeneID" id="90541781"/>
<comment type="catalytic activity">
    <reaction evidence="6">
        <text>a D-aminoacyl-tRNA + H2O = a tRNA + a D-alpha-amino acid + H(+)</text>
        <dbReference type="Rhea" id="RHEA:13953"/>
        <dbReference type="Rhea" id="RHEA-COMP:10123"/>
        <dbReference type="Rhea" id="RHEA-COMP:10124"/>
        <dbReference type="ChEBI" id="CHEBI:15377"/>
        <dbReference type="ChEBI" id="CHEBI:15378"/>
        <dbReference type="ChEBI" id="CHEBI:59871"/>
        <dbReference type="ChEBI" id="CHEBI:78442"/>
        <dbReference type="ChEBI" id="CHEBI:79333"/>
        <dbReference type="EC" id="3.1.1.96"/>
    </reaction>
</comment>
<dbReference type="Gene3D" id="3.50.80.10">
    <property type="entry name" value="D-tyrosyl-tRNA(Tyr) deacylase"/>
    <property type="match status" value="1"/>
</dbReference>
<name>A0AAX4JDB2_9MICR</name>